<accession>A0A7S4C0J3</accession>
<dbReference type="Gene3D" id="3.40.50.150">
    <property type="entry name" value="Vaccinia Virus protein VP39"/>
    <property type="match status" value="1"/>
</dbReference>
<dbReference type="InterPro" id="IPR052514">
    <property type="entry name" value="SAM-dependent_MTase"/>
</dbReference>
<dbReference type="PANTHER" id="PTHR34203">
    <property type="entry name" value="METHYLTRANSFERASE, FKBM FAMILY PROTEIN"/>
    <property type="match status" value="1"/>
</dbReference>
<dbReference type="EMBL" id="HBIZ01056654">
    <property type="protein sequence ID" value="CAE0783223.1"/>
    <property type="molecule type" value="Transcribed_RNA"/>
</dbReference>
<dbReference type="NCBIfam" id="TIGR01444">
    <property type="entry name" value="fkbM_fam"/>
    <property type="match status" value="1"/>
</dbReference>
<organism evidence="2">
    <name type="scientific">Chrysotila carterae</name>
    <name type="common">Marine alga</name>
    <name type="synonym">Syracosphaera carterae</name>
    <dbReference type="NCBI Taxonomy" id="13221"/>
    <lineage>
        <taxon>Eukaryota</taxon>
        <taxon>Haptista</taxon>
        <taxon>Haptophyta</taxon>
        <taxon>Prymnesiophyceae</taxon>
        <taxon>Isochrysidales</taxon>
        <taxon>Isochrysidaceae</taxon>
        <taxon>Chrysotila</taxon>
    </lineage>
</organism>
<reference evidence="2" key="1">
    <citation type="submission" date="2021-01" db="EMBL/GenBank/DDBJ databases">
        <authorList>
            <person name="Corre E."/>
            <person name="Pelletier E."/>
            <person name="Niang G."/>
            <person name="Scheremetjew M."/>
            <person name="Finn R."/>
            <person name="Kale V."/>
            <person name="Holt S."/>
            <person name="Cochrane G."/>
            <person name="Meng A."/>
            <person name="Brown T."/>
            <person name="Cohen L."/>
        </authorList>
    </citation>
    <scope>NUCLEOTIDE SEQUENCE</scope>
    <source>
        <strain evidence="2">CCMP645</strain>
    </source>
</reference>
<dbReference type="PANTHER" id="PTHR34203:SF15">
    <property type="entry name" value="SLL1173 PROTEIN"/>
    <property type="match status" value="1"/>
</dbReference>
<dbReference type="InterPro" id="IPR029063">
    <property type="entry name" value="SAM-dependent_MTases_sf"/>
</dbReference>
<name>A0A7S4C0J3_CHRCT</name>
<feature type="domain" description="Methyltransferase FkbM" evidence="1">
    <location>
        <begin position="127"/>
        <end position="273"/>
    </location>
</feature>
<dbReference type="SUPFAM" id="SSF53335">
    <property type="entry name" value="S-adenosyl-L-methionine-dependent methyltransferases"/>
    <property type="match status" value="1"/>
</dbReference>
<protein>
    <recommendedName>
        <fullName evidence="1">Methyltransferase FkbM domain-containing protein</fullName>
    </recommendedName>
</protein>
<sequence length="311" mass="35398">MNLTSCHHNPIAAVQAINGCTKFNNMITMVLPFVQDWSAGDDTVPLRMLNVGANKGYEVASFLERYQPSRGVTRRRWYMGIRRIAADAKSGYLTWISRGACGDGRQSIREEKELLTSKDSVRHVEVHAVELMDTNAAIIRNITKELHVNDIVHVYQQAVSNGTSLVQIPSRAHLGSERGSICTHKCRKHKEVMSATLDDFVMMHNLAPLFHVIIDTEGWDALVLEGFRATLKRQQIGILEFEYHTYGYWDTKNPEARSLRNTVQWLKEEAGYSCFFQASDNLIPISPPCWADEFEIRRWSNVLCLQARTIS</sequence>
<gene>
    <name evidence="2" type="ORF">PCAR00345_LOCUS35926</name>
</gene>
<dbReference type="Pfam" id="PF05050">
    <property type="entry name" value="Methyltransf_21"/>
    <property type="match status" value="1"/>
</dbReference>
<proteinExistence type="predicted"/>
<dbReference type="InterPro" id="IPR006342">
    <property type="entry name" value="FkbM_mtfrase"/>
</dbReference>
<evidence type="ECO:0000259" key="1">
    <source>
        <dbReference type="Pfam" id="PF05050"/>
    </source>
</evidence>
<dbReference type="AlphaFoldDB" id="A0A7S4C0J3"/>
<evidence type="ECO:0000313" key="2">
    <source>
        <dbReference type="EMBL" id="CAE0783223.1"/>
    </source>
</evidence>